<organism evidence="1 2">
    <name type="scientific">Candidatus Woesebacteria bacterium GWA1_41_8</name>
    <dbReference type="NCBI Taxonomy" id="1802471"/>
    <lineage>
        <taxon>Bacteria</taxon>
        <taxon>Candidatus Woeseibacteriota</taxon>
    </lineage>
</organism>
<proteinExistence type="predicted"/>
<accession>A0A1F7WL51</accession>
<reference evidence="1 2" key="1">
    <citation type="journal article" date="2016" name="Nat. Commun.">
        <title>Thousands of microbial genomes shed light on interconnected biogeochemical processes in an aquifer system.</title>
        <authorList>
            <person name="Anantharaman K."/>
            <person name="Brown C.T."/>
            <person name="Hug L.A."/>
            <person name="Sharon I."/>
            <person name="Castelle C.J."/>
            <person name="Probst A.J."/>
            <person name="Thomas B.C."/>
            <person name="Singh A."/>
            <person name="Wilkins M.J."/>
            <person name="Karaoz U."/>
            <person name="Brodie E.L."/>
            <person name="Williams K.H."/>
            <person name="Hubbard S.S."/>
            <person name="Banfield J.F."/>
        </authorList>
    </citation>
    <scope>NUCLEOTIDE SEQUENCE [LARGE SCALE GENOMIC DNA]</scope>
</reference>
<protein>
    <submittedName>
        <fullName evidence="1">Uncharacterized protein</fullName>
    </submittedName>
</protein>
<gene>
    <name evidence="1" type="ORF">A2115_02150</name>
</gene>
<sequence length="102" mass="11126">MVYMGLAEILADAFPGARRQVSHPQSVKPQESLPTDVVQKPIGVASRPQLSHYQVTPRDAEILLSVAGEIARDKVSPHGITVYDVHIESKSITVNKLTPNND</sequence>
<name>A0A1F7WL51_9BACT</name>
<dbReference type="STRING" id="1802471.A2115_02150"/>
<evidence type="ECO:0000313" key="1">
    <source>
        <dbReference type="EMBL" id="OGM02745.1"/>
    </source>
</evidence>
<dbReference type="EMBL" id="MGFJ01000015">
    <property type="protein sequence ID" value="OGM02745.1"/>
    <property type="molecule type" value="Genomic_DNA"/>
</dbReference>
<evidence type="ECO:0000313" key="2">
    <source>
        <dbReference type="Proteomes" id="UP000176198"/>
    </source>
</evidence>
<comment type="caution">
    <text evidence="1">The sequence shown here is derived from an EMBL/GenBank/DDBJ whole genome shotgun (WGS) entry which is preliminary data.</text>
</comment>
<dbReference type="AlphaFoldDB" id="A0A1F7WL51"/>
<dbReference type="Proteomes" id="UP000176198">
    <property type="component" value="Unassembled WGS sequence"/>
</dbReference>